<dbReference type="SUPFAM" id="SSF50729">
    <property type="entry name" value="PH domain-like"/>
    <property type="match status" value="1"/>
</dbReference>
<dbReference type="GO" id="GO:0031490">
    <property type="term" value="F:chromatin DNA binding"/>
    <property type="evidence" value="ECO:0007669"/>
    <property type="project" value="TreeGrafter"/>
</dbReference>
<dbReference type="GO" id="GO:0003713">
    <property type="term" value="F:transcription coactivator activity"/>
    <property type="evidence" value="ECO:0007669"/>
    <property type="project" value="InterPro"/>
</dbReference>
<dbReference type="EMBL" id="JAACJP010000001">
    <property type="protein sequence ID" value="KAF5387873.1"/>
    <property type="molecule type" value="Genomic_DNA"/>
</dbReference>
<dbReference type="GO" id="GO:0005634">
    <property type="term" value="C:nucleus"/>
    <property type="evidence" value="ECO:0007669"/>
    <property type="project" value="TreeGrafter"/>
</dbReference>
<organism evidence="1 2">
    <name type="scientific">Tricholomella constricta</name>
    <dbReference type="NCBI Taxonomy" id="117010"/>
    <lineage>
        <taxon>Eukaryota</taxon>
        <taxon>Fungi</taxon>
        <taxon>Dikarya</taxon>
        <taxon>Basidiomycota</taxon>
        <taxon>Agaricomycotina</taxon>
        <taxon>Agaricomycetes</taxon>
        <taxon>Agaricomycetidae</taxon>
        <taxon>Agaricales</taxon>
        <taxon>Tricholomatineae</taxon>
        <taxon>Lyophyllaceae</taxon>
        <taxon>Tricholomella</taxon>
    </lineage>
</organism>
<dbReference type="PANTHER" id="PTHR31606">
    <property type="entry name" value="WW DOMAIN BINDING PROTEIN 2, ISOFORM E"/>
    <property type="match status" value="1"/>
</dbReference>
<gene>
    <name evidence="1" type="ORF">D9615_000836</name>
</gene>
<evidence type="ECO:0000313" key="2">
    <source>
        <dbReference type="Proteomes" id="UP000565441"/>
    </source>
</evidence>
<dbReference type="Proteomes" id="UP000565441">
    <property type="component" value="Unassembled WGS sequence"/>
</dbReference>
<evidence type="ECO:0000313" key="1">
    <source>
        <dbReference type="EMBL" id="KAF5387873.1"/>
    </source>
</evidence>
<dbReference type="PANTHER" id="PTHR31606:SF1">
    <property type="entry name" value="WW DOMAIN BINDING PROTEIN 2, ISOFORM E"/>
    <property type="match status" value="1"/>
</dbReference>
<sequence>MALNWTMLGPDRSPVPLPNEMTITTISSSVELSLTIPDATPTGNSTAGRGSLINECGLPPFLSTSRLPVDPTFPRSALIFTGDAGAPFESLSVPLHAILSTKFEQPTFGANYLSFDVKPSSAGGLTEGTKAELRFRDRAMFEFVSLLEKTRERAIYMKRQAAADEEEGLPIYTSPAESSSVSLSMGVPIDNPPGYNV</sequence>
<dbReference type="AlphaFoldDB" id="A0A8H5HQZ9"/>
<reference evidence="1 2" key="1">
    <citation type="journal article" date="2020" name="ISME J.">
        <title>Uncovering the hidden diversity of litter-decomposition mechanisms in mushroom-forming fungi.</title>
        <authorList>
            <person name="Floudas D."/>
            <person name="Bentzer J."/>
            <person name="Ahren D."/>
            <person name="Johansson T."/>
            <person name="Persson P."/>
            <person name="Tunlid A."/>
        </authorList>
    </citation>
    <scope>NUCLEOTIDE SEQUENCE [LARGE SCALE GENOMIC DNA]</scope>
    <source>
        <strain evidence="1 2">CBS 661.87</strain>
    </source>
</reference>
<dbReference type="InterPro" id="IPR044852">
    <property type="entry name" value="WBP2-like"/>
</dbReference>
<protein>
    <submittedName>
        <fullName evidence="1">Uncharacterized protein</fullName>
    </submittedName>
</protein>
<proteinExistence type="predicted"/>
<keyword evidence="2" id="KW-1185">Reference proteome</keyword>
<accession>A0A8H5HQZ9</accession>
<name>A0A8H5HQZ9_9AGAR</name>
<comment type="caution">
    <text evidence="1">The sequence shown here is derived from an EMBL/GenBank/DDBJ whole genome shotgun (WGS) entry which is preliminary data.</text>
</comment>
<dbReference type="OrthoDB" id="1259151at2759"/>